<dbReference type="OrthoDB" id="1577640at2759"/>
<dbReference type="Pfam" id="PF24883">
    <property type="entry name" value="NPHP3_N"/>
    <property type="match status" value="1"/>
</dbReference>
<dbReference type="HOGENOM" id="CLU_2265479_0_0_1"/>
<dbReference type="InterPro" id="IPR056884">
    <property type="entry name" value="NPHP3-like_N"/>
</dbReference>
<organism evidence="3 4">
    <name type="scientific">Stachybotrys chlorohalonatus (strain IBT 40285)</name>
    <dbReference type="NCBI Taxonomy" id="1283841"/>
    <lineage>
        <taxon>Eukaryota</taxon>
        <taxon>Fungi</taxon>
        <taxon>Dikarya</taxon>
        <taxon>Ascomycota</taxon>
        <taxon>Pezizomycotina</taxon>
        <taxon>Sordariomycetes</taxon>
        <taxon>Hypocreomycetidae</taxon>
        <taxon>Hypocreales</taxon>
        <taxon>Stachybotryaceae</taxon>
        <taxon>Stachybotrys</taxon>
    </lineage>
</organism>
<evidence type="ECO:0000313" key="4">
    <source>
        <dbReference type="Proteomes" id="UP000028524"/>
    </source>
</evidence>
<gene>
    <name evidence="3" type="ORF">S40285_09763</name>
</gene>
<reference evidence="3 4" key="1">
    <citation type="journal article" date="2014" name="BMC Genomics">
        <title>Comparative genome sequencing reveals chemotype-specific gene clusters in the toxigenic black mold Stachybotrys.</title>
        <authorList>
            <person name="Semeiks J."/>
            <person name="Borek D."/>
            <person name="Otwinowski Z."/>
            <person name="Grishin N.V."/>
        </authorList>
    </citation>
    <scope>NUCLEOTIDE SEQUENCE [LARGE SCALE GENOMIC DNA]</scope>
    <source>
        <strain evidence="3 4">IBT 40285</strain>
    </source>
</reference>
<name>A0A084QIP3_STAC4</name>
<protein>
    <recommendedName>
        <fullName evidence="2">Nephrocystin 3-like N-terminal domain-containing protein</fullName>
    </recommendedName>
</protein>
<accession>A0A084QIP3</accession>
<dbReference type="Proteomes" id="UP000028524">
    <property type="component" value="Unassembled WGS sequence"/>
</dbReference>
<dbReference type="PANTHER" id="PTHR10039:SF15">
    <property type="entry name" value="NACHT DOMAIN-CONTAINING PROTEIN"/>
    <property type="match status" value="1"/>
</dbReference>
<proteinExistence type="predicted"/>
<dbReference type="AlphaFoldDB" id="A0A084QIP3"/>
<evidence type="ECO:0000259" key="2">
    <source>
        <dbReference type="Pfam" id="PF24883"/>
    </source>
</evidence>
<dbReference type="OMA" id="DECDNAD"/>
<evidence type="ECO:0000313" key="3">
    <source>
        <dbReference type="EMBL" id="KFA63828.1"/>
    </source>
</evidence>
<feature type="domain" description="Nephrocystin 3-like N-terminal" evidence="2">
    <location>
        <begin position="3"/>
        <end position="45"/>
    </location>
</feature>
<dbReference type="STRING" id="1283841.A0A084QIP3"/>
<dbReference type="PANTHER" id="PTHR10039">
    <property type="entry name" value="AMELOGENIN"/>
    <property type="match status" value="1"/>
</dbReference>
<dbReference type="InParanoid" id="A0A084QIP3"/>
<keyword evidence="4" id="KW-1185">Reference proteome</keyword>
<sequence>MYKRVFIIIDALDECDNADGSRSNFLSEIIRLEKSHFANIFATSREIPEISKRFSNRARLPIRARHEDLQLYLEGRISQSESEMIRAQEEEIKTGIMKVVDGM</sequence>
<keyword evidence="1" id="KW-0677">Repeat</keyword>
<dbReference type="EMBL" id="KL660719">
    <property type="protein sequence ID" value="KFA63828.1"/>
    <property type="molecule type" value="Genomic_DNA"/>
</dbReference>
<evidence type="ECO:0000256" key="1">
    <source>
        <dbReference type="ARBA" id="ARBA00022737"/>
    </source>
</evidence>